<dbReference type="Proteomes" id="UP001152087">
    <property type="component" value="Unassembled WGS sequence"/>
</dbReference>
<dbReference type="EMBL" id="JAOQAV010000055">
    <property type="protein sequence ID" value="KAJ4179746.1"/>
    <property type="molecule type" value="Genomic_DNA"/>
</dbReference>
<keyword evidence="2" id="KW-1185">Reference proteome</keyword>
<accession>A0A9W8UU47</accession>
<sequence length="359" mass="41518">MQRVKLAVWAQKWDIESNSHRKDRQFCLYEPAVMNYLRLIHRIFSDFGSLDTPAPVLNETRALVSMDILPQFNYFGSSPGQYNERSWDPSTAFSMRSIKWAAQEDKLKEGLACLSELINDLRNTFPPPHDDPAETLLMSASLAAHDPNELARISRVEDDEPRLATLAWMKSVAYRPYGAHFGNNQLRTSNLIAINRKEGAAKYMARYQDELVLVEEKHCTAPWGELKQLNILKARIDNIVARLQNPDKPVDMRTLSCRGGAFSKGKSADENETTWIYSIVYRADYPRFTTFREVLSRKKKEPDTIKRKKARFPLGKRFTVAQMLARALMYLHLVDWLHKAVRSENVPARYCRRTDGKYR</sequence>
<evidence type="ECO:0000313" key="1">
    <source>
        <dbReference type="EMBL" id="KAJ4179746.1"/>
    </source>
</evidence>
<dbReference type="PANTHER" id="PTHR37542">
    <property type="entry name" value="HELO DOMAIN-CONTAINING PROTEIN-RELATED"/>
    <property type="match status" value="1"/>
</dbReference>
<evidence type="ECO:0008006" key="3">
    <source>
        <dbReference type="Google" id="ProtNLM"/>
    </source>
</evidence>
<dbReference type="AlphaFoldDB" id="A0A9W8UU47"/>
<proteinExistence type="predicted"/>
<dbReference type="PANTHER" id="PTHR37542:SF3">
    <property type="entry name" value="PRION-INHIBITION AND PROPAGATION HELO DOMAIN-CONTAINING PROTEIN"/>
    <property type="match status" value="1"/>
</dbReference>
<protein>
    <recommendedName>
        <fullName evidence="3">Protein kinase domain-containing protein</fullName>
    </recommendedName>
</protein>
<gene>
    <name evidence="1" type="ORF">NW755_012306</name>
</gene>
<organism evidence="1 2">
    <name type="scientific">Fusarium falciforme</name>
    <dbReference type="NCBI Taxonomy" id="195108"/>
    <lineage>
        <taxon>Eukaryota</taxon>
        <taxon>Fungi</taxon>
        <taxon>Dikarya</taxon>
        <taxon>Ascomycota</taxon>
        <taxon>Pezizomycotina</taxon>
        <taxon>Sordariomycetes</taxon>
        <taxon>Hypocreomycetidae</taxon>
        <taxon>Hypocreales</taxon>
        <taxon>Nectriaceae</taxon>
        <taxon>Fusarium</taxon>
        <taxon>Fusarium solani species complex</taxon>
    </lineage>
</organism>
<dbReference type="InterPro" id="IPR038305">
    <property type="entry name" value="HeLo_sf"/>
</dbReference>
<name>A0A9W8UU47_9HYPO</name>
<evidence type="ECO:0000313" key="2">
    <source>
        <dbReference type="Proteomes" id="UP001152087"/>
    </source>
</evidence>
<dbReference type="Gene3D" id="1.20.120.1020">
    <property type="entry name" value="Prion-inhibition and propagation, HeLo domain"/>
    <property type="match status" value="1"/>
</dbReference>
<comment type="caution">
    <text evidence="1">The sequence shown here is derived from an EMBL/GenBank/DDBJ whole genome shotgun (WGS) entry which is preliminary data.</text>
</comment>
<reference evidence="1" key="1">
    <citation type="submission" date="2022-09" db="EMBL/GenBank/DDBJ databases">
        <title>Fusarium specimens isolated from Avocado Roots.</title>
        <authorList>
            <person name="Stajich J."/>
            <person name="Roper C."/>
            <person name="Heimlech-Rivalta G."/>
        </authorList>
    </citation>
    <scope>NUCLEOTIDE SEQUENCE</scope>
    <source>
        <strain evidence="1">A02</strain>
    </source>
</reference>